<dbReference type="Proteomes" id="UP000256913">
    <property type="component" value="Unassembled WGS sequence"/>
</dbReference>
<dbReference type="InterPro" id="IPR028037">
    <property type="entry name" value="Antitoxin_Rv0909/MT0933"/>
</dbReference>
<dbReference type="Pfam" id="PF14013">
    <property type="entry name" value="MT0933_antitox"/>
    <property type="match status" value="1"/>
</dbReference>
<accession>A0A3D9ZMW6</accession>
<evidence type="ECO:0008006" key="4">
    <source>
        <dbReference type="Google" id="ProtNLM"/>
    </source>
</evidence>
<comment type="caution">
    <text evidence="2">The sequence shown here is derived from an EMBL/GenBank/DDBJ whole genome shotgun (WGS) entry which is preliminary data.</text>
</comment>
<dbReference type="AlphaFoldDB" id="A0A3D9ZMW6"/>
<proteinExistence type="predicted"/>
<dbReference type="RefSeq" id="WP_203784421.1">
    <property type="nucleotide sequence ID" value="NZ_BONB01000104.1"/>
</dbReference>
<name>A0A3D9ZMW6_9ACTN</name>
<gene>
    <name evidence="2" type="ORF">DFJ67_4726</name>
</gene>
<evidence type="ECO:0000313" key="2">
    <source>
        <dbReference type="EMBL" id="REF98708.1"/>
    </source>
</evidence>
<evidence type="ECO:0000313" key="3">
    <source>
        <dbReference type="Proteomes" id="UP000256913"/>
    </source>
</evidence>
<feature type="region of interest" description="Disordered" evidence="1">
    <location>
        <begin position="1"/>
        <end position="103"/>
    </location>
</feature>
<sequence length="103" mass="11108">MAISDRFGDAADQAKEKLADKDERDRRIDQAGDAIDAKTDGKIAEKVDRAQNAARQGGDRAQNAARQGGERAQGAARKGGDRAQNNRNNNSNSGNNSNRNNNR</sequence>
<feature type="compositionally biased region" description="Low complexity" evidence="1">
    <location>
        <begin position="60"/>
        <end position="76"/>
    </location>
</feature>
<dbReference type="EMBL" id="QUMQ01000001">
    <property type="protein sequence ID" value="REF98708.1"/>
    <property type="molecule type" value="Genomic_DNA"/>
</dbReference>
<organism evidence="2 3">
    <name type="scientific">Asanoa ferruginea</name>
    <dbReference type="NCBI Taxonomy" id="53367"/>
    <lineage>
        <taxon>Bacteria</taxon>
        <taxon>Bacillati</taxon>
        <taxon>Actinomycetota</taxon>
        <taxon>Actinomycetes</taxon>
        <taxon>Micromonosporales</taxon>
        <taxon>Micromonosporaceae</taxon>
        <taxon>Asanoa</taxon>
    </lineage>
</organism>
<protein>
    <recommendedName>
        <fullName evidence="4">Antitoxin protein of toxin-antitoxin system</fullName>
    </recommendedName>
</protein>
<reference evidence="2 3" key="1">
    <citation type="submission" date="2018-08" db="EMBL/GenBank/DDBJ databases">
        <title>Sequencing the genomes of 1000 actinobacteria strains.</title>
        <authorList>
            <person name="Klenk H.-P."/>
        </authorList>
    </citation>
    <scope>NUCLEOTIDE SEQUENCE [LARGE SCALE GENOMIC DNA]</scope>
    <source>
        <strain evidence="2 3">DSM 44099</strain>
    </source>
</reference>
<evidence type="ECO:0000256" key="1">
    <source>
        <dbReference type="SAM" id="MobiDB-lite"/>
    </source>
</evidence>
<feature type="compositionally biased region" description="Low complexity" evidence="1">
    <location>
        <begin position="85"/>
        <end position="103"/>
    </location>
</feature>
<feature type="compositionally biased region" description="Basic and acidic residues" evidence="1">
    <location>
        <begin position="1"/>
        <end position="49"/>
    </location>
</feature>
<keyword evidence="3" id="KW-1185">Reference proteome</keyword>